<sequence length="84" mass="9467">MYQLVVYPDAQEQVAALPNEALDAYAELLSVLELAPWSGRPQYDGNPEGAVRRWAFGPRAAGQVVYLILEDQREVHIALVQWWG</sequence>
<dbReference type="EMBL" id="BMMK01000002">
    <property type="protein sequence ID" value="GGM39987.1"/>
    <property type="molecule type" value="Genomic_DNA"/>
</dbReference>
<dbReference type="RefSeq" id="WP_229685986.1">
    <property type="nucleotide sequence ID" value="NZ_BMMK01000002.1"/>
</dbReference>
<evidence type="ECO:0000313" key="2">
    <source>
        <dbReference type="Proteomes" id="UP000637578"/>
    </source>
</evidence>
<proteinExistence type="predicted"/>
<reference evidence="1" key="1">
    <citation type="journal article" date="2014" name="Int. J. Syst. Evol. Microbiol.">
        <title>Complete genome sequence of Corynebacterium casei LMG S-19264T (=DSM 44701T), isolated from a smear-ripened cheese.</title>
        <authorList>
            <consortium name="US DOE Joint Genome Institute (JGI-PGF)"/>
            <person name="Walter F."/>
            <person name="Albersmeier A."/>
            <person name="Kalinowski J."/>
            <person name="Ruckert C."/>
        </authorList>
    </citation>
    <scope>NUCLEOTIDE SEQUENCE</scope>
    <source>
        <strain evidence="1">CGMCC 4.5737</strain>
    </source>
</reference>
<evidence type="ECO:0000313" key="1">
    <source>
        <dbReference type="EMBL" id="GGM39987.1"/>
    </source>
</evidence>
<keyword evidence="2" id="KW-1185">Reference proteome</keyword>
<name>A0A8J3FTH7_9PSEU</name>
<organism evidence="1 2">
    <name type="scientific">Longimycelium tulufanense</name>
    <dbReference type="NCBI Taxonomy" id="907463"/>
    <lineage>
        <taxon>Bacteria</taxon>
        <taxon>Bacillati</taxon>
        <taxon>Actinomycetota</taxon>
        <taxon>Actinomycetes</taxon>
        <taxon>Pseudonocardiales</taxon>
        <taxon>Pseudonocardiaceae</taxon>
        <taxon>Longimycelium</taxon>
    </lineage>
</organism>
<dbReference type="Proteomes" id="UP000637578">
    <property type="component" value="Unassembled WGS sequence"/>
</dbReference>
<accession>A0A8J3FTH7</accession>
<protein>
    <submittedName>
        <fullName evidence="1">Uncharacterized protein</fullName>
    </submittedName>
</protein>
<gene>
    <name evidence="1" type="ORF">GCM10012275_08630</name>
</gene>
<dbReference type="AlphaFoldDB" id="A0A8J3FTH7"/>
<comment type="caution">
    <text evidence="1">The sequence shown here is derived from an EMBL/GenBank/DDBJ whole genome shotgun (WGS) entry which is preliminary data.</text>
</comment>
<reference evidence="1" key="2">
    <citation type="submission" date="2020-09" db="EMBL/GenBank/DDBJ databases">
        <authorList>
            <person name="Sun Q."/>
            <person name="Zhou Y."/>
        </authorList>
    </citation>
    <scope>NUCLEOTIDE SEQUENCE</scope>
    <source>
        <strain evidence="1">CGMCC 4.5737</strain>
    </source>
</reference>